<dbReference type="Pfam" id="PF00293">
    <property type="entry name" value="NUDIX"/>
    <property type="match status" value="1"/>
</dbReference>
<dbReference type="InterPro" id="IPR015797">
    <property type="entry name" value="NUDIX_hydrolase-like_dom_sf"/>
</dbReference>
<dbReference type="CDD" id="cd02883">
    <property type="entry name" value="NUDIX_Hydrolase"/>
    <property type="match status" value="1"/>
</dbReference>
<evidence type="ECO:0000256" key="3">
    <source>
        <dbReference type="ARBA" id="ARBA00022801"/>
    </source>
</evidence>
<dbReference type="InterPro" id="IPR020476">
    <property type="entry name" value="Nudix_hydrolase"/>
</dbReference>
<dbReference type="InterPro" id="IPR000086">
    <property type="entry name" value="NUDIX_hydrolase_dom"/>
</dbReference>
<dbReference type="Proteomes" id="UP001500620">
    <property type="component" value="Unassembled WGS sequence"/>
</dbReference>
<gene>
    <name evidence="6" type="ORF">GCM10022255_029090</name>
</gene>
<comment type="caution">
    <text evidence="6">The sequence shown here is derived from an EMBL/GenBank/DDBJ whole genome shotgun (WGS) entry which is preliminary data.</text>
</comment>
<sequence length="245" mass="25484">MTQTRVITVYGRLPGATDEIGGPIRHGENPASAVVRLFREGAGLPVAVSSVREVRALIAPSLHEDRVVYDVVPAAGKVSPATEPAAGVAAGAAEESQLPKGQRFAAYGLATDPAGRVLLTEIARGFPGAGRWHLPGGGTDVGEQPADALLRELYEETGQRGEIVELLGVTHRRSLGLVGPEGYPMNWHAVRALYRVLVPEPSAPSVTEAVGGSTASAAWFDPADVAGMATTEVVQWALSLPATGE</sequence>
<dbReference type="EMBL" id="BAABAT010000006">
    <property type="protein sequence ID" value="GAA4248564.1"/>
    <property type="molecule type" value="Genomic_DNA"/>
</dbReference>
<evidence type="ECO:0000256" key="1">
    <source>
        <dbReference type="ARBA" id="ARBA00001946"/>
    </source>
</evidence>
<comment type="cofactor">
    <cofactor evidence="1">
        <name>Mg(2+)</name>
        <dbReference type="ChEBI" id="CHEBI:18420"/>
    </cofactor>
</comment>
<dbReference type="PROSITE" id="PS00893">
    <property type="entry name" value="NUDIX_BOX"/>
    <property type="match status" value="1"/>
</dbReference>
<name>A0ABP8D6E6_9ACTN</name>
<evidence type="ECO:0000256" key="2">
    <source>
        <dbReference type="ARBA" id="ARBA00005582"/>
    </source>
</evidence>
<protein>
    <recommendedName>
        <fullName evidence="5">Nudix hydrolase domain-containing protein</fullName>
    </recommendedName>
</protein>
<evidence type="ECO:0000313" key="6">
    <source>
        <dbReference type="EMBL" id="GAA4248564.1"/>
    </source>
</evidence>
<keyword evidence="3 4" id="KW-0378">Hydrolase</keyword>
<dbReference type="PRINTS" id="PR00502">
    <property type="entry name" value="NUDIXFAMILY"/>
</dbReference>
<accession>A0ABP8D6E6</accession>
<proteinExistence type="inferred from homology"/>
<feature type="domain" description="Nudix hydrolase" evidence="5">
    <location>
        <begin position="101"/>
        <end position="242"/>
    </location>
</feature>
<dbReference type="RefSeq" id="WP_345126171.1">
    <property type="nucleotide sequence ID" value="NZ_BAABAT010000006.1"/>
</dbReference>
<dbReference type="Gene3D" id="3.90.79.10">
    <property type="entry name" value="Nucleoside Triphosphate Pyrophosphohydrolase"/>
    <property type="match status" value="1"/>
</dbReference>
<organism evidence="6 7">
    <name type="scientific">Dactylosporangium darangshiense</name>
    <dbReference type="NCBI Taxonomy" id="579108"/>
    <lineage>
        <taxon>Bacteria</taxon>
        <taxon>Bacillati</taxon>
        <taxon>Actinomycetota</taxon>
        <taxon>Actinomycetes</taxon>
        <taxon>Micromonosporales</taxon>
        <taxon>Micromonosporaceae</taxon>
        <taxon>Dactylosporangium</taxon>
    </lineage>
</organism>
<dbReference type="PROSITE" id="PS51462">
    <property type="entry name" value="NUDIX"/>
    <property type="match status" value="1"/>
</dbReference>
<dbReference type="PANTHER" id="PTHR43046:SF2">
    <property type="entry name" value="8-OXO-DGTP DIPHOSPHATASE-RELATED"/>
    <property type="match status" value="1"/>
</dbReference>
<evidence type="ECO:0000259" key="5">
    <source>
        <dbReference type="PROSITE" id="PS51462"/>
    </source>
</evidence>
<evidence type="ECO:0000313" key="7">
    <source>
        <dbReference type="Proteomes" id="UP001500620"/>
    </source>
</evidence>
<reference evidence="7" key="1">
    <citation type="journal article" date="2019" name="Int. J. Syst. Evol. Microbiol.">
        <title>The Global Catalogue of Microorganisms (GCM) 10K type strain sequencing project: providing services to taxonomists for standard genome sequencing and annotation.</title>
        <authorList>
            <consortium name="The Broad Institute Genomics Platform"/>
            <consortium name="The Broad Institute Genome Sequencing Center for Infectious Disease"/>
            <person name="Wu L."/>
            <person name="Ma J."/>
        </authorList>
    </citation>
    <scope>NUCLEOTIDE SEQUENCE [LARGE SCALE GENOMIC DNA]</scope>
    <source>
        <strain evidence="7">JCM 17441</strain>
    </source>
</reference>
<comment type="similarity">
    <text evidence="2 4">Belongs to the Nudix hydrolase family.</text>
</comment>
<keyword evidence="7" id="KW-1185">Reference proteome</keyword>
<dbReference type="SUPFAM" id="SSF55811">
    <property type="entry name" value="Nudix"/>
    <property type="match status" value="2"/>
</dbReference>
<dbReference type="PANTHER" id="PTHR43046">
    <property type="entry name" value="GDP-MANNOSE MANNOSYL HYDROLASE"/>
    <property type="match status" value="1"/>
</dbReference>
<dbReference type="InterPro" id="IPR020084">
    <property type="entry name" value="NUDIX_hydrolase_CS"/>
</dbReference>
<evidence type="ECO:0000256" key="4">
    <source>
        <dbReference type="RuleBase" id="RU003476"/>
    </source>
</evidence>